<dbReference type="SMART" id="SM00256">
    <property type="entry name" value="FBOX"/>
    <property type="match status" value="1"/>
</dbReference>
<dbReference type="Proteomes" id="UP000636709">
    <property type="component" value="Unassembled WGS sequence"/>
</dbReference>
<dbReference type="InterPro" id="IPR036047">
    <property type="entry name" value="F-box-like_dom_sf"/>
</dbReference>
<accession>A0A835KR70</accession>
<dbReference type="InterPro" id="IPR053781">
    <property type="entry name" value="F-box_AtFBL13-like"/>
</dbReference>
<reference evidence="2" key="1">
    <citation type="submission" date="2020-07" db="EMBL/GenBank/DDBJ databases">
        <title>Genome sequence and genetic diversity analysis of an under-domesticated orphan crop, white fonio (Digitaria exilis).</title>
        <authorList>
            <person name="Bennetzen J.L."/>
            <person name="Chen S."/>
            <person name="Ma X."/>
            <person name="Wang X."/>
            <person name="Yssel A.E.J."/>
            <person name="Chaluvadi S.R."/>
            <person name="Johnson M."/>
            <person name="Gangashetty P."/>
            <person name="Hamidou F."/>
            <person name="Sanogo M.D."/>
            <person name="Zwaenepoel A."/>
            <person name="Wallace J."/>
            <person name="Van De Peer Y."/>
            <person name="Van Deynze A."/>
        </authorList>
    </citation>
    <scope>NUCLEOTIDE SEQUENCE</scope>
    <source>
        <tissue evidence="2">Leaves</tissue>
    </source>
</reference>
<keyword evidence="3" id="KW-1185">Reference proteome</keyword>
<name>A0A835KR70_9POAL</name>
<organism evidence="2 3">
    <name type="scientific">Digitaria exilis</name>
    <dbReference type="NCBI Taxonomy" id="1010633"/>
    <lineage>
        <taxon>Eukaryota</taxon>
        <taxon>Viridiplantae</taxon>
        <taxon>Streptophyta</taxon>
        <taxon>Embryophyta</taxon>
        <taxon>Tracheophyta</taxon>
        <taxon>Spermatophyta</taxon>
        <taxon>Magnoliopsida</taxon>
        <taxon>Liliopsida</taxon>
        <taxon>Poales</taxon>
        <taxon>Poaceae</taxon>
        <taxon>PACMAD clade</taxon>
        <taxon>Panicoideae</taxon>
        <taxon>Panicodae</taxon>
        <taxon>Paniceae</taxon>
        <taxon>Anthephorinae</taxon>
        <taxon>Digitaria</taxon>
    </lineage>
</organism>
<protein>
    <recommendedName>
        <fullName evidence="1">F-box domain-containing protein</fullName>
    </recommendedName>
</protein>
<dbReference type="PANTHER" id="PTHR34223:SF99">
    <property type="entry name" value="OS04G0440200 PROTEIN"/>
    <property type="match status" value="1"/>
</dbReference>
<dbReference type="SUPFAM" id="SSF52047">
    <property type="entry name" value="RNI-like"/>
    <property type="match status" value="1"/>
</dbReference>
<dbReference type="EMBL" id="JACEFO010000402">
    <property type="protein sequence ID" value="KAF8772398.1"/>
    <property type="molecule type" value="Genomic_DNA"/>
</dbReference>
<dbReference type="PANTHER" id="PTHR34223">
    <property type="entry name" value="OS11G0201299 PROTEIN"/>
    <property type="match status" value="1"/>
</dbReference>
<proteinExistence type="predicted"/>
<dbReference type="CDD" id="cd22160">
    <property type="entry name" value="F-box_AtFBL13-like"/>
    <property type="match status" value="1"/>
</dbReference>
<dbReference type="OrthoDB" id="677997at2759"/>
<dbReference type="Pfam" id="PF00646">
    <property type="entry name" value="F-box"/>
    <property type="match status" value="1"/>
</dbReference>
<dbReference type="AlphaFoldDB" id="A0A835KR70"/>
<gene>
    <name evidence="2" type="ORF">HU200_005802</name>
</gene>
<evidence type="ECO:0000313" key="3">
    <source>
        <dbReference type="Proteomes" id="UP000636709"/>
    </source>
</evidence>
<dbReference type="Gene3D" id="1.20.1280.50">
    <property type="match status" value="1"/>
</dbReference>
<dbReference type="InterPro" id="IPR001810">
    <property type="entry name" value="F-box_dom"/>
</dbReference>
<evidence type="ECO:0000313" key="2">
    <source>
        <dbReference type="EMBL" id="KAF8772398.1"/>
    </source>
</evidence>
<dbReference type="InterPro" id="IPR053197">
    <property type="entry name" value="F-box_SCFL_complex_component"/>
</dbReference>
<dbReference type="PROSITE" id="PS50181">
    <property type="entry name" value="FBOX"/>
    <property type="match status" value="1"/>
</dbReference>
<evidence type="ECO:0000259" key="1">
    <source>
        <dbReference type="PROSITE" id="PS50181"/>
    </source>
</evidence>
<comment type="caution">
    <text evidence="2">The sequence shown here is derived from an EMBL/GenBank/DDBJ whole genome shotgun (WGS) entry which is preliminary data.</text>
</comment>
<feature type="domain" description="F-box" evidence="1">
    <location>
        <begin position="14"/>
        <end position="67"/>
    </location>
</feature>
<dbReference type="SUPFAM" id="SSF81383">
    <property type="entry name" value="F-box domain"/>
    <property type="match status" value="1"/>
</dbReference>
<sequence>MEGSGGGGGGMAGGDRLSDLPDSLLHCILSRLGSRQVVQTCVLSRQWRHLWRAAWTIDLDDREFLSTAAPADDTGDVVVALYHHQQTQKKENVSDRFEDLADNLLFHRAAAASSSSASPPPPDTFRLCIGDQTTHARQTNQARWVRRGLLCSPAALDFRYRDGGSFVIDLAAAAPGCPRLTRMRLDNVILEKSFMEQLDALFPALEELHLNGCSFSSVVQIASATVQHHAVDRCRKRFDVQHVVNIVAPRLATLRLAIPFCRSTNVPRHCGPTFTGYSLRGAPPPSLAGASVHVADAGRYLDVRPLHGLILDPKFVRNMALLDSLRQLLLSLSGATFLELSGLRSVVRHAVAPPAVSCH</sequence>